<protein>
    <submittedName>
        <fullName evidence="2">Uncharacterized protein</fullName>
    </submittedName>
</protein>
<dbReference type="EMBL" id="BAABCE010000006">
    <property type="protein sequence ID" value="GAA3548234.1"/>
    <property type="molecule type" value="Genomic_DNA"/>
</dbReference>
<evidence type="ECO:0000313" key="3">
    <source>
        <dbReference type="Proteomes" id="UP001500707"/>
    </source>
</evidence>
<feature type="region of interest" description="Disordered" evidence="1">
    <location>
        <begin position="1"/>
        <end position="36"/>
    </location>
</feature>
<sequence>MAVRNPVNKDSIEPRDASHRKRPPDTEATDTETTETRRILARAGVRSGQRILDIGALLRQRGMTDLETKEFQVVGVREVAGTAARPHPVPVAPDLDFTVAHLDELDLPVASFDVVVALDFWPSTPLAVAARGWRRVLEPEEGTVIVTGTDLPGVHRASRQWTSALTAAGFTVEAVAKAPADSRHYAALASAVRLGGERLRAALGPGTAESYAAHVQRLHGSTRHESAECFEIVARSTAFRSHP</sequence>
<name>A0ABP6WAR4_9ACTN</name>
<dbReference type="Proteomes" id="UP001500707">
    <property type="component" value="Unassembled WGS sequence"/>
</dbReference>
<gene>
    <name evidence="2" type="ORF">GCM10022295_32700</name>
</gene>
<evidence type="ECO:0000256" key="1">
    <source>
        <dbReference type="SAM" id="MobiDB-lite"/>
    </source>
</evidence>
<proteinExistence type="predicted"/>
<comment type="caution">
    <text evidence="2">The sequence shown here is derived from an EMBL/GenBank/DDBJ whole genome shotgun (WGS) entry which is preliminary data.</text>
</comment>
<dbReference type="RefSeq" id="WP_346182294.1">
    <property type="nucleotide sequence ID" value="NZ_BAABCE010000006.1"/>
</dbReference>
<organism evidence="2 3">
    <name type="scientific">Streptomyces osmaniensis</name>
    <dbReference type="NCBI Taxonomy" id="593134"/>
    <lineage>
        <taxon>Bacteria</taxon>
        <taxon>Bacillati</taxon>
        <taxon>Actinomycetota</taxon>
        <taxon>Actinomycetes</taxon>
        <taxon>Kitasatosporales</taxon>
        <taxon>Streptomycetaceae</taxon>
        <taxon>Streptomyces</taxon>
    </lineage>
</organism>
<accession>A0ABP6WAR4</accession>
<evidence type="ECO:0000313" key="2">
    <source>
        <dbReference type="EMBL" id="GAA3548234.1"/>
    </source>
</evidence>
<keyword evidence="3" id="KW-1185">Reference proteome</keyword>
<reference evidence="3" key="1">
    <citation type="journal article" date="2019" name="Int. J. Syst. Evol. Microbiol.">
        <title>The Global Catalogue of Microorganisms (GCM) 10K type strain sequencing project: providing services to taxonomists for standard genome sequencing and annotation.</title>
        <authorList>
            <consortium name="The Broad Institute Genomics Platform"/>
            <consortium name="The Broad Institute Genome Sequencing Center for Infectious Disease"/>
            <person name="Wu L."/>
            <person name="Ma J."/>
        </authorList>
    </citation>
    <scope>NUCLEOTIDE SEQUENCE [LARGE SCALE GENOMIC DNA]</scope>
    <source>
        <strain evidence="3">JCM 17656</strain>
    </source>
</reference>